<dbReference type="PANTHER" id="PTHR42865:SF7">
    <property type="entry name" value="PROTON_GLUTAMATE-ASPARTATE SYMPORTER"/>
    <property type="match status" value="1"/>
</dbReference>
<dbReference type="InterPro" id="IPR001991">
    <property type="entry name" value="Na-dicarboxylate_symporter"/>
</dbReference>
<sequence length="196" mass="19146">GLWAAVTLAHYVAIVAIACLSAAVLAAVAAIVFGRLSPLAFARAALPAQIVAVSTQSSLASLPAMVEAAPALGVTQGSAGVVLPLAVSLFRAASAAANMGVAVYLAGLHGIPLTPATLVLGVLTGAAVSLAAVGLPAQVSFFATIAPVCLAMGVPIGLLPVLLAVETIPDIFRTFGNVTADLAVTRLAGRGAPPPA</sequence>
<dbReference type="GO" id="GO:0005886">
    <property type="term" value="C:plasma membrane"/>
    <property type="evidence" value="ECO:0007669"/>
    <property type="project" value="UniProtKB-SubCell"/>
</dbReference>
<evidence type="ECO:0000256" key="7">
    <source>
        <dbReference type="SAM" id="Phobius"/>
    </source>
</evidence>
<feature type="transmembrane region" description="Helical" evidence="7">
    <location>
        <begin position="12"/>
        <end position="33"/>
    </location>
</feature>
<dbReference type="GO" id="GO:0015293">
    <property type="term" value="F:symporter activity"/>
    <property type="evidence" value="ECO:0007669"/>
    <property type="project" value="UniProtKB-KW"/>
</dbReference>
<evidence type="ECO:0000256" key="4">
    <source>
        <dbReference type="ARBA" id="ARBA00022692"/>
    </source>
</evidence>
<accession>A0A558QY59</accession>
<evidence type="ECO:0000313" key="9">
    <source>
        <dbReference type="Proteomes" id="UP000318681"/>
    </source>
</evidence>
<dbReference type="Pfam" id="PF00375">
    <property type="entry name" value="SDF"/>
    <property type="match status" value="1"/>
</dbReference>
<proteinExistence type="predicted"/>
<dbReference type="EMBL" id="VNIM01000073">
    <property type="protein sequence ID" value="TVV72070.1"/>
    <property type="molecule type" value="Genomic_DNA"/>
</dbReference>
<keyword evidence="3" id="KW-1003">Cell membrane</keyword>
<keyword evidence="5 7" id="KW-1133">Transmembrane helix</keyword>
<keyword evidence="9" id="KW-1185">Reference proteome</keyword>
<dbReference type="PANTHER" id="PTHR42865">
    <property type="entry name" value="PROTON/GLUTAMATE-ASPARTATE SYMPORTER"/>
    <property type="match status" value="1"/>
</dbReference>
<keyword evidence="2" id="KW-0813">Transport</keyword>
<dbReference type="Gene3D" id="1.10.3860.10">
    <property type="entry name" value="Sodium:dicarboxylate symporter"/>
    <property type="match status" value="1"/>
</dbReference>
<comment type="subcellular location">
    <subcellularLocation>
        <location evidence="1">Cell membrane</location>
        <topology evidence="1">Multi-pass membrane protein</topology>
    </subcellularLocation>
</comment>
<keyword evidence="6 7" id="KW-0472">Membrane</keyword>
<dbReference type="InterPro" id="IPR036458">
    <property type="entry name" value="Na:dicarbo_symporter_sf"/>
</dbReference>
<dbReference type="OrthoDB" id="9766690at2"/>
<comment type="caution">
    <text evidence="8">The sequence shown here is derived from an EMBL/GenBank/DDBJ whole genome shotgun (WGS) entry which is preliminary data.</text>
</comment>
<name>A0A558QY59_9SPHN</name>
<dbReference type="Proteomes" id="UP000318681">
    <property type="component" value="Unassembled WGS sequence"/>
</dbReference>
<dbReference type="RefSeq" id="WP_145154001.1">
    <property type="nucleotide sequence ID" value="NZ_VNIM01000073.1"/>
</dbReference>
<protein>
    <submittedName>
        <fullName evidence="8">Dicarboxylate/amino acid:cation symporter</fullName>
    </submittedName>
</protein>
<evidence type="ECO:0000256" key="1">
    <source>
        <dbReference type="ARBA" id="ARBA00004651"/>
    </source>
</evidence>
<evidence type="ECO:0000256" key="5">
    <source>
        <dbReference type="ARBA" id="ARBA00022989"/>
    </source>
</evidence>
<feature type="non-terminal residue" evidence="8">
    <location>
        <position position="1"/>
    </location>
</feature>
<evidence type="ECO:0000313" key="8">
    <source>
        <dbReference type="EMBL" id="TVV72070.1"/>
    </source>
</evidence>
<evidence type="ECO:0000256" key="2">
    <source>
        <dbReference type="ARBA" id="ARBA00022448"/>
    </source>
</evidence>
<keyword evidence="4 7" id="KW-0812">Transmembrane</keyword>
<dbReference type="AlphaFoldDB" id="A0A558QY59"/>
<organism evidence="8 9">
    <name type="scientific">Alterirhizorhabdus solaris</name>
    <dbReference type="NCBI Taxonomy" id="2529389"/>
    <lineage>
        <taxon>Bacteria</taxon>
        <taxon>Pseudomonadati</taxon>
        <taxon>Pseudomonadota</taxon>
        <taxon>Alphaproteobacteria</taxon>
        <taxon>Sphingomonadales</taxon>
        <taxon>Rhizorhabdaceae</taxon>
        <taxon>Alterirhizorhabdus</taxon>
    </lineage>
</organism>
<feature type="transmembrane region" description="Helical" evidence="7">
    <location>
        <begin position="113"/>
        <end position="135"/>
    </location>
</feature>
<feature type="transmembrane region" description="Helical" evidence="7">
    <location>
        <begin position="141"/>
        <end position="165"/>
    </location>
</feature>
<evidence type="ECO:0000256" key="3">
    <source>
        <dbReference type="ARBA" id="ARBA00022475"/>
    </source>
</evidence>
<reference evidence="8 9" key="1">
    <citation type="submission" date="2019-07" db="EMBL/GenBank/DDBJ databases">
        <title>Sphingomonas solaris sp. nov., isolated from a solar panel from Boston, Massachusetts.</title>
        <authorList>
            <person name="Tanner K."/>
            <person name="Pascual J."/>
            <person name="Mancuso C."/>
            <person name="Pereto J."/>
            <person name="Khalil A."/>
            <person name="Vilanova C."/>
        </authorList>
    </citation>
    <scope>NUCLEOTIDE SEQUENCE [LARGE SCALE GENOMIC DNA]</scope>
    <source>
        <strain evidence="8 9">R4DWN</strain>
    </source>
</reference>
<gene>
    <name evidence="8" type="ORF">FOY91_15520</name>
</gene>
<dbReference type="SUPFAM" id="SSF118215">
    <property type="entry name" value="Proton glutamate symport protein"/>
    <property type="match status" value="1"/>
</dbReference>
<evidence type="ECO:0000256" key="6">
    <source>
        <dbReference type="ARBA" id="ARBA00023136"/>
    </source>
</evidence>